<keyword evidence="1" id="KW-0645">Protease</keyword>
<dbReference type="EMBL" id="JBEPSB010000009">
    <property type="protein sequence ID" value="MET4561165.1"/>
    <property type="molecule type" value="Genomic_DNA"/>
</dbReference>
<dbReference type="Gene3D" id="3.40.390.10">
    <property type="entry name" value="Collagenase (Catalytic Domain)"/>
    <property type="match status" value="1"/>
</dbReference>
<reference evidence="6 7" key="1">
    <citation type="submission" date="2024-06" db="EMBL/GenBank/DDBJ databases">
        <title>Sorghum-associated microbial communities from plants grown in Nebraska, USA.</title>
        <authorList>
            <person name="Schachtman D."/>
        </authorList>
    </citation>
    <scope>NUCLEOTIDE SEQUENCE [LARGE SCALE GENOMIC DNA]</scope>
    <source>
        <strain evidence="6 7">736</strain>
    </source>
</reference>
<keyword evidence="4" id="KW-0862">Zinc</keyword>
<gene>
    <name evidence="6" type="ORF">ABIA69_002310</name>
</gene>
<name>A0ABV2PJP8_9BACI</name>
<keyword evidence="2" id="KW-0479">Metal-binding</keyword>
<evidence type="ECO:0000313" key="6">
    <source>
        <dbReference type="EMBL" id="MET4561165.1"/>
    </source>
</evidence>
<feature type="domain" description="Peptidase M10 metallopeptidase" evidence="5">
    <location>
        <begin position="118"/>
        <end position="190"/>
    </location>
</feature>
<sequence>MAQMSKERMIKYEVRGIKLGKFKKLLFGTAVTLLATSSIFTISKIQDTDAAIISVKIIGYSMVDSGKHLDWGHDTAYVSSVRAGAKTWNAYKSGVIREDTATTIQDVWIYDYYQRNNYPGTTTYGSSNTIAFNSYHMDGYNSTKKQHVATHELGHALGLDENLTGDIMDPVANTNVSLTFNDKASYDAAYQKY</sequence>
<evidence type="ECO:0000256" key="4">
    <source>
        <dbReference type="ARBA" id="ARBA00022833"/>
    </source>
</evidence>
<comment type="caution">
    <text evidence="6">The sequence shown here is derived from an EMBL/GenBank/DDBJ whole genome shotgun (WGS) entry which is preliminary data.</text>
</comment>
<dbReference type="InterPro" id="IPR024079">
    <property type="entry name" value="MetalloPept_cat_dom_sf"/>
</dbReference>
<protein>
    <recommendedName>
        <fullName evidence="5">Peptidase M10 metallopeptidase domain-containing protein</fullName>
    </recommendedName>
</protein>
<evidence type="ECO:0000256" key="2">
    <source>
        <dbReference type="ARBA" id="ARBA00022723"/>
    </source>
</evidence>
<dbReference type="Pfam" id="PF00413">
    <property type="entry name" value="Peptidase_M10"/>
    <property type="match status" value="1"/>
</dbReference>
<dbReference type="SUPFAM" id="SSF55486">
    <property type="entry name" value="Metalloproteases ('zincins'), catalytic domain"/>
    <property type="match status" value="1"/>
</dbReference>
<evidence type="ECO:0000313" key="7">
    <source>
        <dbReference type="Proteomes" id="UP001549363"/>
    </source>
</evidence>
<keyword evidence="3" id="KW-0378">Hydrolase</keyword>
<keyword evidence="7" id="KW-1185">Reference proteome</keyword>
<accession>A0ABV2PJP8</accession>
<evidence type="ECO:0000256" key="1">
    <source>
        <dbReference type="ARBA" id="ARBA00022670"/>
    </source>
</evidence>
<dbReference type="Proteomes" id="UP001549363">
    <property type="component" value="Unassembled WGS sequence"/>
</dbReference>
<dbReference type="InterPro" id="IPR001818">
    <property type="entry name" value="Pept_M10_metallopeptidase"/>
</dbReference>
<organism evidence="6 7">
    <name type="scientific">Lysinibacillus parviboronicapiens</name>
    <dbReference type="NCBI Taxonomy" id="436516"/>
    <lineage>
        <taxon>Bacteria</taxon>
        <taxon>Bacillati</taxon>
        <taxon>Bacillota</taxon>
        <taxon>Bacilli</taxon>
        <taxon>Bacillales</taxon>
        <taxon>Bacillaceae</taxon>
        <taxon>Lysinibacillus</taxon>
    </lineage>
</organism>
<proteinExistence type="predicted"/>
<evidence type="ECO:0000256" key="3">
    <source>
        <dbReference type="ARBA" id="ARBA00022801"/>
    </source>
</evidence>
<evidence type="ECO:0000259" key="5">
    <source>
        <dbReference type="Pfam" id="PF00413"/>
    </source>
</evidence>